<dbReference type="EMBL" id="CP036349">
    <property type="protein sequence ID" value="QDV74849.1"/>
    <property type="molecule type" value="Genomic_DNA"/>
</dbReference>
<accession>A0A518KAN5</accession>
<dbReference type="SUPFAM" id="SSF52317">
    <property type="entry name" value="Class I glutamine amidotransferase-like"/>
    <property type="match status" value="1"/>
</dbReference>
<dbReference type="AlphaFoldDB" id="A0A518KAN5"/>
<dbReference type="PROSITE" id="PS50234">
    <property type="entry name" value="VWFA"/>
    <property type="match status" value="1"/>
</dbReference>
<dbReference type="InterPro" id="IPR029062">
    <property type="entry name" value="Class_I_gatase-like"/>
</dbReference>
<name>A0A518KAN5_9BACT</name>
<dbReference type="InterPro" id="IPR036465">
    <property type="entry name" value="vWFA_dom_sf"/>
</dbReference>
<dbReference type="Pfam" id="PF07584">
    <property type="entry name" value="BatA"/>
    <property type="match status" value="1"/>
</dbReference>
<organism evidence="3 4">
    <name type="scientific">Botrimarina mediterranea</name>
    <dbReference type="NCBI Taxonomy" id="2528022"/>
    <lineage>
        <taxon>Bacteria</taxon>
        <taxon>Pseudomonadati</taxon>
        <taxon>Planctomycetota</taxon>
        <taxon>Planctomycetia</taxon>
        <taxon>Pirellulales</taxon>
        <taxon>Lacipirellulaceae</taxon>
        <taxon>Botrimarina</taxon>
    </lineage>
</organism>
<keyword evidence="4" id="KW-1185">Reference proteome</keyword>
<sequence length="734" mass="76700">MLGWLAAAAAPIVIHLWMRQTHRETAWAAVRFLKAALERQARKLRLQHWILLAMRTLLLVLVALAAAKPLLESGLLGSGAPTHRVLVVDASLSMNAVDAEGTSALDRAKRLAIKLVENARAGDTYSLVVMGADAGSPLGRPTSDAAAAKRAIEAITPSQGVADLAQALTTTQRLVDSAGEIGATQRQEVVLLSDLGANSWGPLAADEGTTAAEAYKKLDEAATISALDVGGSPLPSVAITSAGLVNGFPTLAAPIEVLAEAHVYDGQEVERVVELLVDDAVVAERRVTLSGDKPTPIDFVHKIDQPGARSIAIRIANEAGAEDRLADDNTRYVAVTLRPRVRVLCVAGAPGAADYLADALDPTGEGAFEPVIVSDADLPTVDLSEYVCVFLSNVRELSGPEAERLHDYVERGGGVAWLLGDRVSPQRYNETLGPRRETLGATPRPDVRLVSVDVKPQAAEGEEEVASDGTLMPGWLSPSVAAPSYRVDPLEYKHPIVRPFQGQERAGLLNIPVMRHLPIELPKSSSATVAMALENGDPLLVTGEIGRGRVAVLTTAATLSSLDPATGQAWTVLPAWPSFLPIVRGLVTYLANDAGAQSLLVGQPIDGRVASGSAAQIAVEGPTGGEVGRVAPDEAGSWSFASTKLAGVYRYGPAGDVPDSAVAVNVDSAESDPMTVAVELLPDSLTVRRAVGDAASESAAAAAPTPIHRWLLYGALALALMEPAVACLFGRGSG</sequence>
<dbReference type="PANTHER" id="PTHR37464:SF1">
    <property type="entry name" value="BLL2463 PROTEIN"/>
    <property type="match status" value="1"/>
</dbReference>
<evidence type="ECO:0000313" key="3">
    <source>
        <dbReference type="EMBL" id="QDV74849.1"/>
    </source>
</evidence>
<dbReference type="InterPro" id="IPR024163">
    <property type="entry name" value="Aerotolerance_reg_N"/>
</dbReference>
<dbReference type="Pfam" id="PF13519">
    <property type="entry name" value="VWA_2"/>
    <property type="match status" value="1"/>
</dbReference>
<keyword evidence="1" id="KW-0812">Transmembrane</keyword>
<dbReference type="SUPFAM" id="SSF53300">
    <property type="entry name" value="vWA-like"/>
    <property type="match status" value="1"/>
</dbReference>
<proteinExistence type="predicted"/>
<dbReference type="CDD" id="cd00198">
    <property type="entry name" value="vWFA"/>
    <property type="match status" value="1"/>
</dbReference>
<evidence type="ECO:0000259" key="2">
    <source>
        <dbReference type="PROSITE" id="PS50234"/>
    </source>
</evidence>
<keyword evidence="1" id="KW-1133">Transmembrane helix</keyword>
<dbReference type="Gene3D" id="3.40.50.410">
    <property type="entry name" value="von Willebrand factor, type A domain"/>
    <property type="match status" value="1"/>
</dbReference>
<dbReference type="InterPro" id="IPR011933">
    <property type="entry name" value="Double_TM_dom"/>
</dbReference>
<dbReference type="PANTHER" id="PTHR37464">
    <property type="entry name" value="BLL2463 PROTEIN"/>
    <property type="match status" value="1"/>
</dbReference>
<feature type="domain" description="VWFA" evidence="2">
    <location>
        <begin position="83"/>
        <end position="280"/>
    </location>
</feature>
<feature type="transmembrane region" description="Helical" evidence="1">
    <location>
        <begin position="49"/>
        <end position="67"/>
    </location>
</feature>
<dbReference type="KEGG" id="bmei:Spa11_30580"/>
<evidence type="ECO:0000256" key="1">
    <source>
        <dbReference type="SAM" id="Phobius"/>
    </source>
</evidence>
<dbReference type="Gene3D" id="3.40.50.880">
    <property type="match status" value="1"/>
</dbReference>
<evidence type="ECO:0000313" key="4">
    <source>
        <dbReference type="Proteomes" id="UP000316426"/>
    </source>
</evidence>
<protein>
    <recommendedName>
        <fullName evidence="2">VWFA domain-containing protein</fullName>
    </recommendedName>
</protein>
<dbReference type="NCBIfam" id="TIGR02226">
    <property type="entry name" value="two_anch"/>
    <property type="match status" value="1"/>
</dbReference>
<dbReference type="Proteomes" id="UP000316426">
    <property type="component" value="Chromosome"/>
</dbReference>
<gene>
    <name evidence="3" type="ORF">Spa11_30580</name>
</gene>
<keyword evidence="1" id="KW-0472">Membrane</keyword>
<reference evidence="3 4" key="1">
    <citation type="submission" date="2019-02" db="EMBL/GenBank/DDBJ databases">
        <title>Deep-cultivation of Planctomycetes and their phenomic and genomic characterization uncovers novel biology.</title>
        <authorList>
            <person name="Wiegand S."/>
            <person name="Jogler M."/>
            <person name="Boedeker C."/>
            <person name="Pinto D."/>
            <person name="Vollmers J."/>
            <person name="Rivas-Marin E."/>
            <person name="Kohn T."/>
            <person name="Peeters S.H."/>
            <person name="Heuer A."/>
            <person name="Rast P."/>
            <person name="Oberbeckmann S."/>
            <person name="Bunk B."/>
            <person name="Jeske O."/>
            <person name="Meyerdierks A."/>
            <person name="Storesund J.E."/>
            <person name="Kallscheuer N."/>
            <person name="Luecker S."/>
            <person name="Lage O.M."/>
            <person name="Pohl T."/>
            <person name="Merkel B.J."/>
            <person name="Hornburger P."/>
            <person name="Mueller R.-W."/>
            <person name="Bruemmer F."/>
            <person name="Labrenz M."/>
            <person name="Spormann A.M."/>
            <person name="Op den Camp H."/>
            <person name="Overmann J."/>
            <person name="Amann R."/>
            <person name="Jetten M.S.M."/>
            <person name="Mascher T."/>
            <person name="Medema M.H."/>
            <person name="Devos D.P."/>
            <person name="Kaster A.-K."/>
            <person name="Ovreas L."/>
            <person name="Rohde M."/>
            <person name="Galperin M.Y."/>
            <person name="Jogler C."/>
        </authorList>
    </citation>
    <scope>NUCLEOTIDE SEQUENCE [LARGE SCALE GENOMIC DNA]</scope>
    <source>
        <strain evidence="3 4">Spa11</strain>
    </source>
</reference>
<dbReference type="InterPro" id="IPR002035">
    <property type="entry name" value="VWF_A"/>
</dbReference>